<reference evidence="1" key="2">
    <citation type="journal article" date="2015" name="Data Brief">
        <title>Shoot transcriptome of the giant reed, Arundo donax.</title>
        <authorList>
            <person name="Barrero R.A."/>
            <person name="Guerrero F.D."/>
            <person name="Moolhuijzen P."/>
            <person name="Goolsby J.A."/>
            <person name="Tidwell J."/>
            <person name="Bellgard S.E."/>
            <person name="Bellgard M.I."/>
        </authorList>
    </citation>
    <scope>NUCLEOTIDE SEQUENCE</scope>
    <source>
        <tissue evidence="1">Shoot tissue taken approximately 20 cm above the soil surface</tissue>
    </source>
</reference>
<protein>
    <submittedName>
        <fullName evidence="1">Uncharacterized protein</fullName>
    </submittedName>
</protein>
<organism evidence="1">
    <name type="scientific">Arundo donax</name>
    <name type="common">Giant reed</name>
    <name type="synonym">Donax arundinaceus</name>
    <dbReference type="NCBI Taxonomy" id="35708"/>
    <lineage>
        <taxon>Eukaryota</taxon>
        <taxon>Viridiplantae</taxon>
        <taxon>Streptophyta</taxon>
        <taxon>Embryophyta</taxon>
        <taxon>Tracheophyta</taxon>
        <taxon>Spermatophyta</taxon>
        <taxon>Magnoliopsida</taxon>
        <taxon>Liliopsida</taxon>
        <taxon>Poales</taxon>
        <taxon>Poaceae</taxon>
        <taxon>PACMAD clade</taxon>
        <taxon>Arundinoideae</taxon>
        <taxon>Arundineae</taxon>
        <taxon>Arundo</taxon>
    </lineage>
</organism>
<name>A0A0A8YZQ0_ARUDO</name>
<sequence>MWKQLHQGQASYVNKLNFIFVLGSDSHVRML</sequence>
<dbReference type="EMBL" id="GBRH01265854">
    <property type="protein sequence ID" value="JAD32041.1"/>
    <property type="molecule type" value="Transcribed_RNA"/>
</dbReference>
<proteinExistence type="predicted"/>
<reference evidence="1" key="1">
    <citation type="submission" date="2014-09" db="EMBL/GenBank/DDBJ databases">
        <authorList>
            <person name="Magalhaes I.L.F."/>
            <person name="Oliveira U."/>
            <person name="Santos F.R."/>
            <person name="Vidigal T.H.D.A."/>
            <person name="Brescovit A.D."/>
            <person name="Santos A.J."/>
        </authorList>
    </citation>
    <scope>NUCLEOTIDE SEQUENCE</scope>
    <source>
        <tissue evidence="1">Shoot tissue taken approximately 20 cm above the soil surface</tissue>
    </source>
</reference>
<evidence type="ECO:0000313" key="1">
    <source>
        <dbReference type="EMBL" id="JAD32041.1"/>
    </source>
</evidence>
<accession>A0A0A8YZQ0</accession>
<dbReference type="AlphaFoldDB" id="A0A0A8YZQ0"/>